<reference evidence="1 2" key="1">
    <citation type="submission" date="2020-05" db="EMBL/GenBank/DDBJ databases">
        <title>Complete closed genome sequence of Defluviicoccus vanus.</title>
        <authorList>
            <person name="Bessarab I."/>
            <person name="Arumugam K."/>
            <person name="Maszenan A.M."/>
            <person name="Seviour R.J."/>
            <person name="Williams R.B."/>
        </authorList>
    </citation>
    <scope>NUCLEOTIDE SEQUENCE [LARGE SCALE GENOMIC DNA]</scope>
    <source>
        <strain evidence="1 2">Ben 114</strain>
    </source>
</reference>
<organism evidence="1 2">
    <name type="scientific">Defluviicoccus vanus</name>
    <dbReference type="NCBI Taxonomy" id="111831"/>
    <lineage>
        <taxon>Bacteria</taxon>
        <taxon>Pseudomonadati</taxon>
        <taxon>Pseudomonadota</taxon>
        <taxon>Alphaproteobacteria</taxon>
        <taxon>Rhodospirillales</taxon>
        <taxon>Rhodospirillaceae</taxon>
        <taxon>Defluviicoccus</taxon>
    </lineage>
</organism>
<name>A0A7H1MYX8_9PROT</name>
<gene>
    <name evidence="1" type="ORF">HQ394_03885</name>
</gene>
<dbReference type="EMBL" id="CP053923">
    <property type="protein sequence ID" value="QNT68664.1"/>
    <property type="molecule type" value="Genomic_DNA"/>
</dbReference>
<dbReference type="Proteomes" id="UP000516369">
    <property type="component" value="Chromosome"/>
</dbReference>
<evidence type="ECO:0000313" key="2">
    <source>
        <dbReference type="Proteomes" id="UP000516369"/>
    </source>
</evidence>
<dbReference type="KEGG" id="dvn:HQ394_03885"/>
<evidence type="ECO:0000313" key="1">
    <source>
        <dbReference type="EMBL" id="QNT68664.1"/>
    </source>
</evidence>
<dbReference type="AlphaFoldDB" id="A0A7H1MYX8"/>
<accession>A0A7H1MYX8</accession>
<protein>
    <submittedName>
        <fullName evidence="1">Uncharacterized protein</fullName>
    </submittedName>
</protein>
<sequence length="72" mass="8208">MTIPAHPGVCGLGAAAFLRRRYHHINHRGATKQPMLTWFCHYISAGRRRTMRGDQQPRVSRGRCDGMRITSC</sequence>
<proteinExistence type="predicted"/>
<keyword evidence="2" id="KW-1185">Reference proteome</keyword>